<organism evidence="5 6">
    <name type="scientific">Diacronema lutheri</name>
    <name type="common">Unicellular marine alga</name>
    <name type="synonym">Monochrysis lutheri</name>
    <dbReference type="NCBI Taxonomy" id="2081491"/>
    <lineage>
        <taxon>Eukaryota</taxon>
        <taxon>Haptista</taxon>
        <taxon>Haptophyta</taxon>
        <taxon>Pavlovophyceae</taxon>
        <taxon>Pavlovales</taxon>
        <taxon>Pavlovaceae</taxon>
        <taxon>Diacronema</taxon>
    </lineage>
</organism>
<keyword evidence="6" id="KW-1185">Reference proteome</keyword>
<dbReference type="InterPro" id="IPR011009">
    <property type="entry name" value="Kinase-like_dom_sf"/>
</dbReference>
<dbReference type="SUPFAM" id="SSF56112">
    <property type="entry name" value="Protein kinase-like (PK-like)"/>
    <property type="match status" value="1"/>
</dbReference>
<evidence type="ECO:0000313" key="5">
    <source>
        <dbReference type="EMBL" id="KAG8468630.1"/>
    </source>
</evidence>
<dbReference type="InterPro" id="IPR052402">
    <property type="entry name" value="ADCK_kinase"/>
</dbReference>
<feature type="chain" id="PRO_5035252696" description="ABC1 atypical kinase-like domain-containing protein" evidence="3">
    <location>
        <begin position="21"/>
        <end position="577"/>
    </location>
</feature>
<keyword evidence="2" id="KW-0472">Membrane</keyword>
<comment type="caution">
    <text evidence="5">The sequence shown here is derived from an EMBL/GenBank/DDBJ whole genome shotgun (WGS) entry which is preliminary data.</text>
</comment>
<dbReference type="EMBL" id="JAGTXO010000004">
    <property type="protein sequence ID" value="KAG8468630.1"/>
    <property type="molecule type" value="Genomic_DNA"/>
</dbReference>
<dbReference type="OrthoDB" id="1290869at2759"/>
<feature type="transmembrane region" description="Helical" evidence="2">
    <location>
        <begin position="75"/>
        <end position="98"/>
    </location>
</feature>
<evidence type="ECO:0000256" key="2">
    <source>
        <dbReference type="SAM" id="Phobius"/>
    </source>
</evidence>
<dbReference type="OMA" id="GISIQHY"/>
<sequence>MGRAWAVLVISALAVRASGASAPPQPRRRLDGALVDAQPSRPALNRAAIHAMERRLDRDLEHIALDSHAPTRVELALRALALALVFAPVLCTAPFAAMSAWFCRVYWYGLLARTLGAAGVAFIKWAQWASTRTDLLPEALCHELGALRYSAPRHSARHSRRLVERAVGLALESYFESFELRPIASGSIAQVHAATLHGLAVAVKVRHPRVVERIATDFTLMECFAALVSSLGLLRWFDLEETVRQFSAVIGAQTQLQTEALHLRLCRRNFARWPDCVFPRPLLATAEVLIETFEPGRHVSDWTDPPRGAPASAAPTAAAPATAAHAAERRLLLEPPAQAQRGASERALAPAAPPPGEACLSVSSAHFVVTRGEDVYLKMLLQDNLMHADLHPGNILLREAERRVRADRPSAIVFVDLGMVAILTVEEREHFLGLLVAMGHGDGRAAAGHVLAFAAEQPNADADAFTAEMGALFERACRGYGTAPDFGEVVRGILAAVRTHRVRLGSNYMTLIINALCLDAMARKLQPSYNVLDASKPLLELHARTPRRLFSLLLPVARFVKARIDARHLRRLVRSRH</sequence>
<evidence type="ECO:0000313" key="6">
    <source>
        <dbReference type="Proteomes" id="UP000751190"/>
    </source>
</evidence>
<dbReference type="PANTHER" id="PTHR45890:SF1">
    <property type="entry name" value="AARF DOMAIN CONTAINING KINASE 2"/>
    <property type="match status" value="1"/>
</dbReference>
<feature type="compositionally biased region" description="Low complexity" evidence="1">
    <location>
        <begin position="309"/>
        <end position="320"/>
    </location>
</feature>
<reference evidence="5" key="1">
    <citation type="submission" date="2021-05" db="EMBL/GenBank/DDBJ databases">
        <title>The genome of the haptophyte Pavlova lutheri (Diacronema luteri, Pavlovales) - a model for lipid biosynthesis in eukaryotic algae.</title>
        <authorList>
            <person name="Hulatt C.J."/>
            <person name="Posewitz M.C."/>
        </authorList>
    </citation>
    <scope>NUCLEOTIDE SEQUENCE</scope>
    <source>
        <strain evidence="5">NIVA-4/92</strain>
    </source>
</reference>
<feature type="signal peptide" evidence="3">
    <location>
        <begin position="1"/>
        <end position="20"/>
    </location>
</feature>
<feature type="domain" description="ABC1 atypical kinase-like" evidence="4">
    <location>
        <begin position="147"/>
        <end position="302"/>
    </location>
</feature>
<dbReference type="InterPro" id="IPR004147">
    <property type="entry name" value="ABC1_dom"/>
</dbReference>
<dbReference type="Proteomes" id="UP000751190">
    <property type="component" value="Unassembled WGS sequence"/>
</dbReference>
<keyword evidence="2" id="KW-0812">Transmembrane</keyword>
<proteinExistence type="predicted"/>
<dbReference type="Pfam" id="PF03109">
    <property type="entry name" value="ABC1"/>
    <property type="match status" value="2"/>
</dbReference>
<gene>
    <name evidence="5" type="ORF">KFE25_013713</name>
</gene>
<keyword evidence="3" id="KW-0732">Signal</keyword>
<name>A0A8J5XVE7_DIALT</name>
<keyword evidence="2" id="KW-1133">Transmembrane helix</keyword>
<dbReference type="AlphaFoldDB" id="A0A8J5XVE7"/>
<accession>A0A8J5XVE7</accession>
<evidence type="ECO:0000259" key="4">
    <source>
        <dbReference type="Pfam" id="PF03109"/>
    </source>
</evidence>
<feature type="domain" description="ABC1 atypical kinase-like" evidence="4">
    <location>
        <begin position="366"/>
        <end position="445"/>
    </location>
</feature>
<evidence type="ECO:0000256" key="3">
    <source>
        <dbReference type="SAM" id="SignalP"/>
    </source>
</evidence>
<protein>
    <recommendedName>
        <fullName evidence="4">ABC1 atypical kinase-like domain-containing protein</fullName>
    </recommendedName>
</protein>
<feature type="region of interest" description="Disordered" evidence="1">
    <location>
        <begin position="299"/>
        <end position="320"/>
    </location>
</feature>
<dbReference type="PANTHER" id="PTHR45890">
    <property type="entry name" value="AARF DOMAIN CONTAINING KINASE 2 (PREDICTED)"/>
    <property type="match status" value="1"/>
</dbReference>
<evidence type="ECO:0000256" key="1">
    <source>
        <dbReference type="SAM" id="MobiDB-lite"/>
    </source>
</evidence>